<dbReference type="GO" id="GO:0046872">
    <property type="term" value="F:metal ion binding"/>
    <property type="evidence" value="ECO:0007669"/>
    <property type="project" value="UniProtKB-KW"/>
</dbReference>
<evidence type="ECO:0000256" key="2">
    <source>
        <dbReference type="ARBA" id="ARBA00022485"/>
    </source>
</evidence>
<comment type="cofactor">
    <cofactor evidence="1">
        <name>[4Fe-4S] cluster</name>
        <dbReference type="ChEBI" id="CHEBI:49883"/>
    </cofactor>
</comment>
<evidence type="ECO:0000256" key="3">
    <source>
        <dbReference type="ARBA" id="ARBA00022691"/>
    </source>
</evidence>
<evidence type="ECO:0000256" key="5">
    <source>
        <dbReference type="ARBA" id="ARBA00023004"/>
    </source>
</evidence>
<proteinExistence type="predicted"/>
<dbReference type="SFLD" id="SFLDS00029">
    <property type="entry name" value="Radical_SAM"/>
    <property type="match status" value="1"/>
</dbReference>
<dbReference type="InterPro" id="IPR058240">
    <property type="entry name" value="rSAM_sf"/>
</dbReference>
<dbReference type="InterPro" id="IPR034457">
    <property type="entry name" value="Organic_radical-activating"/>
</dbReference>
<dbReference type="PANTHER" id="PTHR30352:SF2">
    <property type="entry name" value="ANAEROBIC RIBONUCLEOSIDE-TRIPHOSPHATE REDUCTASE-ACTIVATING PROTEIN"/>
    <property type="match status" value="1"/>
</dbReference>
<protein>
    <submittedName>
        <fullName evidence="7">Ribonucleotide reductase of class III (Anaerobic), activating protein</fullName>
    </submittedName>
</protein>
<evidence type="ECO:0000313" key="7">
    <source>
        <dbReference type="EMBL" id="OWK38083.1"/>
    </source>
</evidence>
<sequence>MVALAFIMIPWAALVTVRTVSRAKGDVLSVFHPTTDQLKETNAPADLIMRVAQIVPRTEAEGPGVRFAVWFQGCPLRCPGCCNPEFLPFAGGEAKTLGEVLDWLDRTRAAGAIEGVSLLGGEPFAHAAAGAALARAARDRGLTVMVYSGFTVEQIRANPDPAVAALLALTDLLVDGPYERERPDTERRWVGSTNQRVHFLTEKYHPDDPCWRARNTLEIRVDRTQVSVNGFPAPDAIGLWKPKWARKSGPREQK</sequence>
<evidence type="ECO:0000256" key="4">
    <source>
        <dbReference type="ARBA" id="ARBA00022723"/>
    </source>
</evidence>
<accession>A0A225DAT7</accession>
<keyword evidence="4" id="KW-0479">Metal-binding</keyword>
<keyword evidence="3" id="KW-0949">S-adenosyl-L-methionine</keyword>
<dbReference type="Pfam" id="PF13353">
    <property type="entry name" value="Fer4_12"/>
    <property type="match status" value="1"/>
</dbReference>
<dbReference type="InterPro" id="IPR012837">
    <property type="entry name" value="NrdG"/>
</dbReference>
<dbReference type="SFLD" id="SFLDF00299">
    <property type="entry name" value="anaerobic_ribonucleoside-triph"/>
    <property type="match status" value="1"/>
</dbReference>
<dbReference type="EMBL" id="NIDE01000014">
    <property type="protein sequence ID" value="OWK38083.1"/>
    <property type="molecule type" value="Genomic_DNA"/>
</dbReference>
<dbReference type="SFLD" id="SFLDG01066">
    <property type="entry name" value="organic_radical-activating_enz"/>
    <property type="match status" value="1"/>
</dbReference>
<dbReference type="GO" id="GO:0051539">
    <property type="term" value="F:4 iron, 4 sulfur cluster binding"/>
    <property type="evidence" value="ECO:0007669"/>
    <property type="project" value="UniProtKB-KW"/>
</dbReference>
<dbReference type="RefSeq" id="WP_238602866.1">
    <property type="nucleotide sequence ID" value="NZ_NIDE01000014.1"/>
</dbReference>
<evidence type="ECO:0000256" key="6">
    <source>
        <dbReference type="ARBA" id="ARBA00023014"/>
    </source>
</evidence>
<gene>
    <name evidence="7" type="ORF">FRUB_07203</name>
</gene>
<keyword evidence="8" id="KW-1185">Reference proteome</keyword>
<dbReference type="AlphaFoldDB" id="A0A225DAT7"/>
<keyword evidence="5" id="KW-0408">Iron</keyword>
<reference evidence="8" key="1">
    <citation type="submission" date="2017-06" db="EMBL/GenBank/DDBJ databases">
        <title>Genome analysis of Fimbriiglobus ruber SP5, the first member of the order Planctomycetales with confirmed chitinolytic capability.</title>
        <authorList>
            <person name="Ravin N.V."/>
            <person name="Rakitin A.L."/>
            <person name="Ivanova A.A."/>
            <person name="Beletsky A.V."/>
            <person name="Kulichevskaya I.S."/>
            <person name="Mardanov A.V."/>
            <person name="Dedysh S.N."/>
        </authorList>
    </citation>
    <scope>NUCLEOTIDE SEQUENCE [LARGE SCALE GENOMIC DNA]</scope>
    <source>
        <strain evidence="8">SP5</strain>
    </source>
</reference>
<dbReference type="Proteomes" id="UP000214646">
    <property type="component" value="Unassembled WGS sequence"/>
</dbReference>
<dbReference type="GO" id="GO:0004748">
    <property type="term" value="F:ribonucleoside-diphosphate reductase activity, thioredoxin disulfide as acceptor"/>
    <property type="evidence" value="ECO:0007669"/>
    <property type="project" value="TreeGrafter"/>
</dbReference>
<organism evidence="7 8">
    <name type="scientific">Fimbriiglobus ruber</name>
    <dbReference type="NCBI Taxonomy" id="1908690"/>
    <lineage>
        <taxon>Bacteria</taxon>
        <taxon>Pseudomonadati</taxon>
        <taxon>Planctomycetota</taxon>
        <taxon>Planctomycetia</taxon>
        <taxon>Gemmatales</taxon>
        <taxon>Gemmataceae</taxon>
        <taxon>Fimbriiglobus</taxon>
    </lineage>
</organism>
<keyword evidence="6" id="KW-0411">Iron-sulfur</keyword>
<dbReference type="Gene3D" id="3.20.20.70">
    <property type="entry name" value="Aldolase class I"/>
    <property type="match status" value="1"/>
</dbReference>
<dbReference type="PANTHER" id="PTHR30352">
    <property type="entry name" value="PYRUVATE FORMATE-LYASE-ACTIVATING ENZYME"/>
    <property type="match status" value="1"/>
</dbReference>
<evidence type="ECO:0000256" key="1">
    <source>
        <dbReference type="ARBA" id="ARBA00001966"/>
    </source>
</evidence>
<dbReference type="SFLD" id="SFLDG01063">
    <property type="entry name" value="activating_enzymes__group_1"/>
    <property type="match status" value="1"/>
</dbReference>
<keyword evidence="2" id="KW-0004">4Fe-4S</keyword>
<dbReference type="GO" id="GO:0043365">
    <property type="term" value="F:[formate-C-acetyltransferase]-activating enzyme activity"/>
    <property type="evidence" value="ECO:0007669"/>
    <property type="project" value="InterPro"/>
</dbReference>
<name>A0A225DAT7_9BACT</name>
<dbReference type="InterPro" id="IPR007197">
    <property type="entry name" value="rSAM"/>
</dbReference>
<comment type="caution">
    <text evidence="7">The sequence shown here is derived from an EMBL/GenBank/DDBJ whole genome shotgun (WGS) entry which is preliminary data.</text>
</comment>
<evidence type="ECO:0000313" key="8">
    <source>
        <dbReference type="Proteomes" id="UP000214646"/>
    </source>
</evidence>
<dbReference type="InterPro" id="IPR013785">
    <property type="entry name" value="Aldolase_TIM"/>
</dbReference>
<dbReference type="SUPFAM" id="SSF102114">
    <property type="entry name" value="Radical SAM enzymes"/>
    <property type="match status" value="1"/>
</dbReference>